<keyword evidence="1" id="KW-1133">Transmembrane helix</keyword>
<keyword evidence="2" id="KW-1185">Reference proteome</keyword>
<dbReference type="RefSeq" id="XP_022299193.1">
    <property type="nucleotide sequence ID" value="XM_022443485.1"/>
</dbReference>
<reference evidence="2" key="1">
    <citation type="submission" date="2024-06" db="UniProtKB">
        <authorList>
            <consortium name="RefSeq"/>
        </authorList>
    </citation>
    <scope>NUCLEOTIDE SEQUENCE [LARGE SCALE GENOMIC DNA]</scope>
</reference>
<evidence type="ECO:0000313" key="3">
    <source>
        <dbReference type="RefSeq" id="XP_022299193.1"/>
    </source>
</evidence>
<dbReference type="KEGG" id="cvn:111108008"/>
<evidence type="ECO:0000313" key="2">
    <source>
        <dbReference type="Proteomes" id="UP000694844"/>
    </source>
</evidence>
<reference evidence="3" key="2">
    <citation type="submission" date="2025-08" db="UniProtKB">
        <authorList>
            <consortium name="RefSeq"/>
        </authorList>
    </citation>
    <scope>IDENTIFICATION</scope>
    <source>
        <tissue evidence="3">Whole sample</tissue>
    </source>
</reference>
<protein>
    <submittedName>
        <fullName evidence="3">Uncharacterized protein LOC111108008</fullName>
    </submittedName>
</protein>
<evidence type="ECO:0000256" key="1">
    <source>
        <dbReference type="SAM" id="Phobius"/>
    </source>
</evidence>
<name>A0A8B8B7S3_CRAVI</name>
<proteinExistence type="predicted"/>
<gene>
    <name evidence="3" type="primary">LOC111108008</name>
</gene>
<feature type="transmembrane region" description="Helical" evidence="1">
    <location>
        <begin position="198"/>
        <end position="219"/>
    </location>
</feature>
<keyword evidence="1" id="KW-0472">Membrane</keyword>
<dbReference type="AlphaFoldDB" id="A0A8B8B7S3"/>
<dbReference type="Proteomes" id="UP000694844">
    <property type="component" value="Chromosome 1"/>
</dbReference>
<accession>A0A8B8B7S3</accession>
<dbReference type="OrthoDB" id="6060805at2759"/>
<dbReference type="GeneID" id="111108008"/>
<sequence length="360" mass="40536">MMQSANQTNDLMEEDHQSCQAMIFENLGLSESAYNRPYSTVKSARKRDKERGEKESIHCTKFGNFPQIICPIFSKKGIKKIYLTKLVSIETQNSCCVDYYREQGTNLCLPCIGSFGTNCAFHCPDGFYGFGCRSPCDCNETEKCDPKIGCSLSINQTCIGSFYCNGTKDCDELLGCTINKDVKEDNTSHGFTLKPEHIILSIATSGSLAFFFGLGLYCVKRKRRLQHKHEDLMYITAAIESQINERTIPKECASTFSEMEVISTRSYPSMTLGRLDHRNPRHQKVAHNQLNTHATLPVGFTANSLGSAATEPFSVTNAELRNMNTIVYKFTEEGYKCCRYPNQGERKSRANQVYSTIKNN</sequence>
<organism evidence="2 3">
    <name type="scientific">Crassostrea virginica</name>
    <name type="common">Eastern oyster</name>
    <dbReference type="NCBI Taxonomy" id="6565"/>
    <lineage>
        <taxon>Eukaryota</taxon>
        <taxon>Metazoa</taxon>
        <taxon>Spiralia</taxon>
        <taxon>Lophotrochozoa</taxon>
        <taxon>Mollusca</taxon>
        <taxon>Bivalvia</taxon>
        <taxon>Autobranchia</taxon>
        <taxon>Pteriomorphia</taxon>
        <taxon>Ostreida</taxon>
        <taxon>Ostreoidea</taxon>
        <taxon>Ostreidae</taxon>
        <taxon>Crassostrea</taxon>
    </lineage>
</organism>
<keyword evidence="1" id="KW-0812">Transmembrane</keyword>